<organism evidence="1 2">
    <name type="scientific">Qingshengfaniella alkalisoli</name>
    <dbReference type="NCBI Taxonomy" id="2599296"/>
    <lineage>
        <taxon>Bacteria</taxon>
        <taxon>Pseudomonadati</taxon>
        <taxon>Pseudomonadota</taxon>
        <taxon>Alphaproteobacteria</taxon>
        <taxon>Rhodobacterales</taxon>
        <taxon>Paracoccaceae</taxon>
        <taxon>Qingshengfaniella</taxon>
    </lineage>
</organism>
<keyword evidence="2" id="KW-1185">Reference proteome</keyword>
<proteinExistence type="predicted"/>
<evidence type="ECO:0008006" key="3">
    <source>
        <dbReference type="Google" id="ProtNLM"/>
    </source>
</evidence>
<dbReference type="EMBL" id="CP042261">
    <property type="protein sequence ID" value="QDY69870.1"/>
    <property type="molecule type" value="Genomic_DNA"/>
</dbReference>
<evidence type="ECO:0000313" key="2">
    <source>
        <dbReference type="Proteomes" id="UP000318483"/>
    </source>
</evidence>
<dbReference type="RefSeq" id="WP_146365246.1">
    <property type="nucleotide sequence ID" value="NZ_CP042261.1"/>
</dbReference>
<accession>A0A5B8J6A1</accession>
<protein>
    <recommendedName>
        <fullName evidence="3">Restriction endonuclease type IV Mrr domain-containing protein</fullName>
    </recommendedName>
</protein>
<dbReference type="OrthoDB" id="6691177at2"/>
<reference evidence="1 2" key="1">
    <citation type="submission" date="2019-07" db="EMBL/GenBank/DDBJ databases">
        <title>Litoreibacter alkalisoli sp. nov., isolated from saline-alkaline soil.</title>
        <authorList>
            <person name="Wang S."/>
            <person name="Xu L."/>
            <person name="Xing Y.-T."/>
            <person name="Sun J.-Q."/>
        </authorList>
    </citation>
    <scope>NUCLEOTIDE SEQUENCE [LARGE SCALE GENOMIC DNA]</scope>
    <source>
        <strain evidence="1 2">LN3S51</strain>
    </source>
</reference>
<sequence>MRVSKFYKLGRSQPSLKFIDVDIDRDIKLFVNARAVRLLESEWGDHCSHLLASFFEAVIGSIRNGDHAKALSVLSQLKEPNETHLGLSKGKSDGRGLGPEKAQQIWKALCSSKAVKTGLLSDLEDTVLLVDGVSVDILSDIITNIIRGPLITFTQNACEEYDIPMDDEVASGPVWNPKTLSWDEDFVQLPAPNAEKLILVPKSIVRISSDFDVGMYYRHYVLEAMKQEEIARNSELVFTVKSGKNKGKKKVYKTELQEKYGSEAKAVSIKYTDKNPELLKKYKADNSAPTPALSHRQIAEVQELPPPDWEGLMAAVRDLEPGRKAAYLYEDAITDLLAAIFYPVLVDPDKQTALHDGLKRVDLTFTNYARSGFFEWLARHYSCSHVFIECKNFGEELGNPEIDQIAMRFSKERGQFGIVVCRDIEDRARLDQRCRAAAQDGHGYVVVLADDDLEKLISEAQDHLLQRHEFPTLKAEFDKLIF</sequence>
<dbReference type="Proteomes" id="UP000318483">
    <property type="component" value="Chromosome"/>
</dbReference>
<name>A0A5B8J6A1_9RHOB</name>
<gene>
    <name evidence="1" type="ORF">FPZ52_09720</name>
</gene>
<dbReference type="AlphaFoldDB" id="A0A5B8J6A1"/>
<evidence type="ECO:0000313" key="1">
    <source>
        <dbReference type="EMBL" id="QDY69870.1"/>
    </source>
</evidence>
<dbReference type="KEGG" id="lit:FPZ52_09720"/>